<dbReference type="AlphaFoldDB" id="A0AAU9WW38"/>
<feature type="compositionally biased region" description="Polar residues" evidence="1">
    <location>
        <begin position="114"/>
        <end position="124"/>
    </location>
</feature>
<sequence length="184" mass="20390">MHVKKRGYKHLDKIIETNGLSVSEEYLFKNESSKLRTHMSCKVGILLLFTHNSRLQGEDNETASRLRCYLIDMLLGTVLNTAAYDTAHNELNSVEPLRNQSSLNAPSSPPPQLETGTSPFSDTHLSGPLLPENSSFSHPPSSVPLLQPTTPASSSFSNPPSFGPLLQPHRQMKIKQELLETNEI</sequence>
<dbReference type="Proteomes" id="UP001159428">
    <property type="component" value="Unassembled WGS sequence"/>
</dbReference>
<feature type="region of interest" description="Disordered" evidence="1">
    <location>
        <begin position="99"/>
        <end position="170"/>
    </location>
</feature>
<feature type="compositionally biased region" description="Low complexity" evidence="1">
    <location>
        <begin position="148"/>
        <end position="164"/>
    </location>
</feature>
<evidence type="ECO:0000313" key="2">
    <source>
        <dbReference type="EMBL" id="CAH3127882.1"/>
    </source>
</evidence>
<protein>
    <submittedName>
        <fullName evidence="2">Uncharacterized protein</fullName>
    </submittedName>
</protein>
<evidence type="ECO:0000256" key="1">
    <source>
        <dbReference type="SAM" id="MobiDB-lite"/>
    </source>
</evidence>
<organism evidence="2 3">
    <name type="scientific">Pocillopora meandrina</name>
    <dbReference type="NCBI Taxonomy" id="46732"/>
    <lineage>
        <taxon>Eukaryota</taxon>
        <taxon>Metazoa</taxon>
        <taxon>Cnidaria</taxon>
        <taxon>Anthozoa</taxon>
        <taxon>Hexacorallia</taxon>
        <taxon>Scleractinia</taxon>
        <taxon>Astrocoeniina</taxon>
        <taxon>Pocilloporidae</taxon>
        <taxon>Pocillopora</taxon>
    </lineage>
</organism>
<reference evidence="2 3" key="1">
    <citation type="submission" date="2022-05" db="EMBL/GenBank/DDBJ databases">
        <authorList>
            <consortium name="Genoscope - CEA"/>
            <person name="William W."/>
        </authorList>
    </citation>
    <scope>NUCLEOTIDE SEQUENCE [LARGE SCALE GENOMIC DNA]</scope>
</reference>
<gene>
    <name evidence="2" type="ORF">PMEA_00013522</name>
</gene>
<name>A0AAU9WW38_9CNID</name>
<dbReference type="EMBL" id="CALNXJ010000023">
    <property type="protein sequence ID" value="CAH3127882.1"/>
    <property type="molecule type" value="Genomic_DNA"/>
</dbReference>
<comment type="caution">
    <text evidence="2">The sequence shown here is derived from an EMBL/GenBank/DDBJ whole genome shotgun (WGS) entry which is preliminary data.</text>
</comment>
<accession>A0AAU9WW38</accession>
<proteinExistence type="predicted"/>
<evidence type="ECO:0000313" key="3">
    <source>
        <dbReference type="Proteomes" id="UP001159428"/>
    </source>
</evidence>
<keyword evidence="3" id="KW-1185">Reference proteome</keyword>